<sequence length="344" mass="38529">MSQVQIRFDVPRHYVSVDAFVASAKATQRTLNALNQELFDNRLDLELVVFAPEAGSVRQILKVVVKGAAYTYGFLWSIVQVLETDLAKDVTKELTGKYPSELVSEIARDYKMKLAAANSERERKEIEAEAVEIMCSQVSGVLADASASALVASRRTLEKLPMSDQAKFELIDSQAELFEKAISDQSISAIEIEERDLTPVTRNAFPERAIRPRRPKTEPEDIKRWRVATDTFTVTSPQLEEEDQKARKWKGKNSADKVVLFTVDDKEFWYRFHRGEISFGENTTLTVQAATLVVDGKVRSTTVLRVLSFEGQKLAEPIDESGLKAILGSLDEQASASDSRSLFD</sequence>
<gene>
    <name evidence="2" type="ORF">ALP8811_02378</name>
</gene>
<feature type="coiled-coil region" evidence="1">
    <location>
        <begin position="107"/>
        <end position="134"/>
    </location>
</feature>
<dbReference type="Proteomes" id="UP000244911">
    <property type="component" value="Unassembled WGS sequence"/>
</dbReference>
<name>A0A2R8AMT6_9RHOB</name>
<dbReference type="OrthoDB" id="8420894at2"/>
<reference evidence="2 3" key="1">
    <citation type="submission" date="2018-03" db="EMBL/GenBank/DDBJ databases">
        <authorList>
            <person name="Keele B.F."/>
        </authorList>
    </citation>
    <scope>NUCLEOTIDE SEQUENCE [LARGE SCALE GENOMIC DNA]</scope>
    <source>
        <strain evidence="2 3">CECT 8811</strain>
    </source>
</reference>
<organism evidence="2 3">
    <name type="scientific">Aliiroseovarius pelagivivens</name>
    <dbReference type="NCBI Taxonomy" id="1639690"/>
    <lineage>
        <taxon>Bacteria</taxon>
        <taxon>Pseudomonadati</taxon>
        <taxon>Pseudomonadota</taxon>
        <taxon>Alphaproteobacteria</taxon>
        <taxon>Rhodobacterales</taxon>
        <taxon>Paracoccaceae</taxon>
        <taxon>Aliiroseovarius</taxon>
    </lineage>
</organism>
<proteinExistence type="predicted"/>
<dbReference type="RefSeq" id="WP_108857287.1">
    <property type="nucleotide sequence ID" value="NZ_OMOI01000001.1"/>
</dbReference>
<dbReference type="AlphaFoldDB" id="A0A2R8AMT6"/>
<accession>A0A2R8AMT6</accession>
<evidence type="ECO:0000313" key="2">
    <source>
        <dbReference type="EMBL" id="SPF77351.1"/>
    </source>
</evidence>
<keyword evidence="3" id="KW-1185">Reference proteome</keyword>
<evidence type="ECO:0000313" key="3">
    <source>
        <dbReference type="Proteomes" id="UP000244911"/>
    </source>
</evidence>
<dbReference type="EMBL" id="OMOI01000001">
    <property type="protein sequence ID" value="SPF77351.1"/>
    <property type="molecule type" value="Genomic_DNA"/>
</dbReference>
<protein>
    <submittedName>
        <fullName evidence="2">Uncharacterized protein</fullName>
    </submittedName>
</protein>
<evidence type="ECO:0000256" key="1">
    <source>
        <dbReference type="SAM" id="Coils"/>
    </source>
</evidence>
<keyword evidence="1" id="KW-0175">Coiled coil</keyword>